<gene>
    <name evidence="3" type="ORF">QTP70_007905</name>
</gene>
<dbReference type="Gene3D" id="2.60.40.10">
    <property type="entry name" value="Immunoglobulins"/>
    <property type="match status" value="2"/>
</dbReference>
<name>A0AAE0Q0C9_9TELE</name>
<feature type="domain" description="Ig-like" evidence="2">
    <location>
        <begin position="81"/>
        <end position="152"/>
    </location>
</feature>
<dbReference type="PROSITE" id="PS50835">
    <property type="entry name" value="IG_LIKE"/>
    <property type="match status" value="2"/>
</dbReference>
<feature type="transmembrane region" description="Helical" evidence="1">
    <location>
        <begin position="159"/>
        <end position="185"/>
    </location>
</feature>
<keyword evidence="1" id="KW-1133">Transmembrane helix</keyword>
<dbReference type="InterPro" id="IPR047012">
    <property type="entry name" value="ICAM_VCAM"/>
</dbReference>
<accession>A0AAE0Q0C9</accession>
<evidence type="ECO:0000313" key="4">
    <source>
        <dbReference type="Proteomes" id="UP001274896"/>
    </source>
</evidence>
<protein>
    <recommendedName>
        <fullName evidence="2">Ig-like domain-containing protein</fullName>
    </recommendedName>
</protein>
<evidence type="ECO:0000259" key="2">
    <source>
        <dbReference type="PROSITE" id="PS50835"/>
    </source>
</evidence>
<organism evidence="3 4">
    <name type="scientific">Hemibagrus guttatus</name>
    <dbReference type="NCBI Taxonomy" id="175788"/>
    <lineage>
        <taxon>Eukaryota</taxon>
        <taxon>Metazoa</taxon>
        <taxon>Chordata</taxon>
        <taxon>Craniata</taxon>
        <taxon>Vertebrata</taxon>
        <taxon>Euteleostomi</taxon>
        <taxon>Actinopterygii</taxon>
        <taxon>Neopterygii</taxon>
        <taxon>Teleostei</taxon>
        <taxon>Ostariophysi</taxon>
        <taxon>Siluriformes</taxon>
        <taxon>Bagridae</taxon>
        <taxon>Hemibagrus</taxon>
    </lineage>
</organism>
<dbReference type="AlphaFoldDB" id="A0AAE0Q0C9"/>
<dbReference type="Proteomes" id="UP001274896">
    <property type="component" value="Unassembled WGS sequence"/>
</dbReference>
<dbReference type="PANTHER" id="PTHR13771:SF9">
    <property type="entry name" value="INTERCELLULAR ADHESION MOLECULE 5"/>
    <property type="match status" value="1"/>
</dbReference>
<dbReference type="SUPFAM" id="SSF48726">
    <property type="entry name" value="Immunoglobulin"/>
    <property type="match status" value="2"/>
</dbReference>
<keyword evidence="1" id="KW-0812">Transmembrane</keyword>
<keyword evidence="4" id="KW-1185">Reference proteome</keyword>
<evidence type="ECO:0000256" key="1">
    <source>
        <dbReference type="SAM" id="Phobius"/>
    </source>
</evidence>
<sequence length="224" mass="25029">MIEGKRYTLQCDIQGVSPVQLLTVNWYKGEYLVPKAHFTEIEISPSRNDTETPYSCEAELGLQKSIKVRSNPLKITVLYKPIITEKVIQRVPLFHGYPVVLSCVAIGYPEPTITWIFNNEISEVENLTVKEETGEYTCVAVNPLGNDTKVVTVVMEEDYLPLIAGFVAVVVVIISVIFILIYSIYYKNTKMGHYTVEGAKPNAQNGNIAQNGKDGTIPMKKILV</sequence>
<dbReference type="PANTHER" id="PTHR13771">
    <property type="entry name" value="INTERCELLULAR ADHESION MOLECULE"/>
    <property type="match status" value="1"/>
</dbReference>
<evidence type="ECO:0000313" key="3">
    <source>
        <dbReference type="EMBL" id="KAK3511422.1"/>
    </source>
</evidence>
<dbReference type="GO" id="GO:0005178">
    <property type="term" value="F:integrin binding"/>
    <property type="evidence" value="ECO:0007669"/>
    <property type="project" value="InterPro"/>
</dbReference>
<dbReference type="EMBL" id="JAUCMX010000024">
    <property type="protein sequence ID" value="KAK3511422.1"/>
    <property type="molecule type" value="Genomic_DNA"/>
</dbReference>
<feature type="domain" description="Ig-like" evidence="2">
    <location>
        <begin position="1"/>
        <end position="67"/>
    </location>
</feature>
<proteinExistence type="predicted"/>
<keyword evidence="1" id="KW-0472">Membrane</keyword>
<reference evidence="3" key="1">
    <citation type="submission" date="2023-06" db="EMBL/GenBank/DDBJ databases">
        <title>Male Hemibagrus guttatus genome.</title>
        <authorList>
            <person name="Bian C."/>
        </authorList>
    </citation>
    <scope>NUCLEOTIDE SEQUENCE</scope>
    <source>
        <strain evidence="3">Male_cb2023</strain>
        <tissue evidence="3">Muscle</tissue>
    </source>
</reference>
<dbReference type="GO" id="GO:0007155">
    <property type="term" value="P:cell adhesion"/>
    <property type="evidence" value="ECO:0007669"/>
    <property type="project" value="InterPro"/>
</dbReference>
<dbReference type="InterPro" id="IPR007110">
    <property type="entry name" value="Ig-like_dom"/>
</dbReference>
<dbReference type="SMART" id="SM00408">
    <property type="entry name" value="IGc2"/>
    <property type="match status" value="1"/>
</dbReference>
<dbReference type="Pfam" id="PF13927">
    <property type="entry name" value="Ig_3"/>
    <property type="match status" value="1"/>
</dbReference>
<dbReference type="InterPro" id="IPR003598">
    <property type="entry name" value="Ig_sub2"/>
</dbReference>
<comment type="caution">
    <text evidence="3">The sequence shown here is derived from an EMBL/GenBank/DDBJ whole genome shotgun (WGS) entry which is preliminary data.</text>
</comment>
<dbReference type="InterPro" id="IPR013783">
    <property type="entry name" value="Ig-like_fold"/>
</dbReference>
<dbReference type="InterPro" id="IPR036179">
    <property type="entry name" value="Ig-like_dom_sf"/>
</dbReference>